<dbReference type="Proteomes" id="UP001057998">
    <property type="component" value="Chromosome 2"/>
</dbReference>
<evidence type="ECO:0000313" key="2">
    <source>
        <dbReference type="Proteomes" id="UP001057998"/>
    </source>
</evidence>
<keyword evidence="2" id="KW-1185">Reference proteome</keyword>
<gene>
    <name evidence="1" type="ORF">NNL38_16505</name>
</gene>
<dbReference type="EMBL" id="CP101509">
    <property type="protein sequence ID" value="UTV30187.1"/>
    <property type="molecule type" value="Genomic_DNA"/>
</dbReference>
<name>A0ABY5GLJ1_9GAMM</name>
<evidence type="ECO:0000313" key="1">
    <source>
        <dbReference type="EMBL" id="UTV30187.1"/>
    </source>
</evidence>
<reference evidence="1" key="1">
    <citation type="submission" date="2022-07" db="EMBL/GenBank/DDBJ databases">
        <title>Genome sequencing of Photobacterium atrarenae GJH2-4.</title>
        <authorList>
            <person name="Park S.-J."/>
        </authorList>
    </citation>
    <scope>NUCLEOTIDE SEQUENCE</scope>
    <source>
        <strain evidence="1">GJH2-4</strain>
    </source>
</reference>
<dbReference type="RefSeq" id="WP_255391531.1">
    <property type="nucleotide sequence ID" value="NZ_CP101509.1"/>
</dbReference>
<protein>
    <submittedName>
        <fullName evidence="1">Uncharacterized protein</fullName>
    </submittedName>
</protein>
<proteinExistence type="predicted"/>
<accession>A0ABY5GLJ1</accession>
<organism evidence="1 2">
    <name type="scientific">Photobacterium atrarenae</name>
    <dbReference type="NCBI Taxonomy" id="865757"/>
    <lineage>
        <taxon>Bacteria</taxon>
        <taxon>Pseudomonadati</taxon>
        <taxon>Pseudomonadota</taxon>
        <taxon>Gammaproteobacteria</taxon>
        <taxon>Vibrionales</taxon>
        <taxon>Vibrionaceae</taxon>
        <taxon>Photobacterium</taxon>
    </lineage>
</organism>
<sequence length="50" mass="5643">MDNDLIEHLMSVVKMDRGAAEAWADDHCEGWRTEPRNEPVRCLSEGAGDE</sequence>